<accession>A0A7U2HZI2</accession>
<organism evidence="1 2">
    <name type="scientific">Phaeosphaeria nodorum (strain SN15 / ATCC MYA-4574 / FGSC 10173)</name>
    <name type="common">Glume blotch fungus</name>
    <name type="synonym">Parastagonospora nodorum</name>
    <dbReference type="NCBI Taxonomy" id="321614"/>
    <lineage>
        <taxon>Eukaryota</taxon>
        <taxon>Fungi</taxon>
        <taxon>Dikarya</taxon>
        <taxon>Ascomycota</taxon>
        <taxon>Pezizomycotina</taxon>
        <taxon>Dothideomycetes</taxon>
        <taxon>Pleosporomycetidae</taxon>
        <taxon>Pleosporales</taxon>
        <taxon>Pleosporineae</taxon>
        <taxon>Phaeosphaeriaceae</taxon>
        <taxon>Parastagonospora</taxon>
    </lineage>
</organism>
<dbReference type="AlphaFoldDB" id="A0A7U2HZI2"/>
<evidence type="ECO:0000313" key="2">
    <source>
        <dbReference type="Proteomes" id="UP000663193"/>
    </source>
</evidence>
<reference evidence="2" key="1">
    <citation type="journal article" date="2021" name="BMC Genomics">
        <title>Chromosome-level genome assembly and manually-curated proteome of model necrotroph Parastagonospora nodorum Sn15 reveals a genome-wide trove of candidate effector homologs, and redundancy of virulence-related functions within an accessory chromosome.</title>
        <authorList>
            <person name="Bertazzoni S."/>
            <person name="Jones D.A.B."/>
            <person name="Phan H.T."/>
            <person name="Tan K.-C."/>
            <person name="Hane J.K."/>
        </authorList>
    </citation>
    <scope>NUCLEOTIDE SEQUENCE [LARGE SCALE GENOMIC DNA]</scope>
    <source>
        <strain evidence="2">SN15 / ATCC MYA-4574 / FGSC 10173)</strain>
    </source>
</reference>
<name>A0A7U2HZI2_PHANO</name>
<protein>
    <submittedName>
        <fullName evidence="1">Uncharacterized protein</fullName>
    </submittedName>
</protein>
<dbReference type="EMBL" id="CP069029">
    <property type="protein sequence ID" value="QRC97680.1"/>
    <property type="molecule type" value="Genomic_DNA"/>
</dbReference>
<gene>
    <name evidence="1" type="ORF">JI435_410860</name>
</gene>
<dbReference type="VEuPathDB" id="FungiDB:JI435_410860"/>
<keyword evidence="2" id="KW-1185">Reference proteome</keyword>
<dbReference type="Proteomes" id="UP000663193">
    <property type="component" value="Chromosome 7"/>
</dbReference>
<evidence type="ECO:0000313" key="1">
    <source>
        <dbReference type="EMBL" id="QRC97680.1"/>
    </source>
</evidence>
<proteinExistence type="predicted"/>
<sequence length="112" mass="12305">MGFKLSSSPPVSTREYGRILGSMSALSSRSLLFFPLSPTWQRACQDLSQQHSDLAFTCSCRSDKLHLVGRSTFKLPLHNVCFCYLHSAVSHSAVFSQGIVFTLGFPRSATSS</sequence>